<evidence type="ECO:0000313" key="12">
    <source>
        <dbReference type="EMBL" id="CAF0939419.1"/>
    </source>
</evidence>
<accession>A0A813MBW6</accession>
<comment type="function">
    <text evidence="7">Plays a role in the recruitment of the exosome to pre-rRNA to mediate the 3'-5' end processing of the 5.8S rRNA.</text>
</comment>
<evidence type="ECO:0000256" key="3">
    <source>
        <dbReference type="ARBA" id="ARBA00015212"/>
    </source>
</evidence>
<proteinExistence type="inferred from homology"/>
<dbReference type="EMBL" id="CAJNOI010000001">
    <property type="protein sequence ID" value="CAF0719128.1"/>
    <property type="molecule type" value="Genomic_DNA"/>
</dbReference>
<evidence type="ECO:0000256" key="2">
    <source>
        <dbReference type="ARBA" id="ARBA00009154"/>
    </source>
</evidence>
<dbReference type="GO" id="GO:0000460">
    <property type="term" value="P:maturation of 5.8S rRNA"/>
    <property type="evidence" value="ECO:0007669"/>
    <property type="project" value="TreeGrafter"/>
</dbReference>
<dbReference type="EMBL" id="CAJNOE010000117">
    <property type="protein sequence ID" value="CAF0936494.1"/>
    <property type="molecule type" value="Genomic_DNA"/>
</dbReference>
<dbReference type="Proteomes" id="UP000663832">
    <property type="component" value="Unassembled WGS sequence"/>
</dbReference>
<evidence type="ECO:0000256" key="7">
    <source>
        <dbReference type="RuleBase" id="RU368003"/>
    </source>
</evidence>
<dbReference type="EMBL" id="CAJOBB010000030">
    <property type="protein sequence ID" value="CAF3520701.1"/>
    <property type="molecule type" value="Genomic_DNA"/>
</dbReference>
<evidence type="ECO:0000313" key="11">
    <source>
        <dbReference type="EMBL" id="CAF0936494.1"/>
    </source>
</evidence>
<evidence type="ECO:0000313" key="16">
    <source>
        <dbReference type="Proteomes" id="UP000663832"/>
    </source>
</evidence>
<evidence type="ECO:0000313" key="13">
    <source>
        <dbReference type="EMBL" id="CAF1344009.1"/>
    </source>
</evidence>
<evidence type="ECO:0000313" key="9">
    <source>
        <dbReference type="EMBL" id="CAF0879444.1"/>
    </source>
</evidence>
<keyword evidence="7" id="KW-0238">DNA-binding</keyword>
<gene>
    <name evidence="13" type="ORF">BJG266_LOCUS34576</name>
    <name evidence="8" type="ORF">BJG266_LOCUS59</name>
    <name evidence="11" type="ORF">IZO911_LOCUS14182</name>
    <name evidence="12" type="ORF">JYZ213_LOCUS12641</name>
    <name evidence="15" type="ORF">KXQ929_LOCUS1142</name>
    <name evidence="14" type="ORF">QVE165_LOCUS51647</name>
    <name evidence="9" type="ORF">QVE165_LOCUS8331</name>
    <name evidence="10" type="ORF">QVE165_LOCUS8913</name>
</gene>
<comment type="subunit">
    <text evidence="7">Monomer and homodimer.</text>
</comment>
<evidence type="ECO:0000313" key="14">
    <source>
        <dbReference type="EMBL" id="CAF1594167.1"/>
    </source>
</evidence>
<evidence type="ECO:0000256" key="6">
    <source>
        <dbReference type="ARBA" id="ARBA00023242"/>
    </source>
</evidence>
<evidence type="ECO:0000313" key="8">
    <source>
        <dbReference type="EMBL" id="CAF0719128.1"/>
    </source>
</evidence>
<comment type="similarity">
    <text evidence="2 7">Belongs to the C1D family.</text>
</comment>
<dbReference type="InterPro" id="IPR011082">
    <property type="entry name" value="Exosome-assoc_fac/DNA_repair"/>
</dbReference>
<dbReference type="Proteomes" id="UP000663860">
    <property type="component" value="Unassembled WGS sequence"/>
</dbReference>
<comment type="caution">
    <text evidence="8">The sequence shown here is derived from an EMBL/GenBank/DDBJ whole genome shotgun (WGS) entry which is preliminary data.</text>
</comment>
<dbReference type="GO" id="GO:0003723">
    <property type="term" value="F:RNA binding"/>
    <property type="evidence" value="ECO:0007669"/>
    <property type="project" value="UniProtKB-UniRule"/>
</dbReference>
<reference evidence="8" key="1">
    <citation type="submission" date="2021-02" db="EMBL/GenBank/DDBJ databases">
        <authorList>
            <person name="Nowell W R."/>
        </authorList>
    </citation>
    <scope>NUCLEOTIDE SEQUENCE</scope>
</reference>
<dbReference type="EMBL" id="CAJNOM010000037">
    <property type="protein sequence ID" value="CAF0879444.1"/>
    <property type="molecule type" value="Genomic_DNA"/>
</dbReference>
<evidence type="ECO:0000313" key="15">
    <source>
        <dbReference type="EMBL" id="CAF3520701.1"/>
    </source>
</evidence>
<dbReference type="Pfam" id="PF04000">
    <property type="entry name" value="Sas10_Utp3"/>
    <property type="match status" value="1"/>
</dbReference>
<dbReference type="OrthoDB" id="1421013at2759"/>
<evidence type="ECO:0000256" key="1">
    <source>
        <dbReference type="ARBA" id="ARBA00004123"/>
    </source>
</evidence>
<evidence type="ECO:0000313" key="17">
    <source>
        <dbReference type="Proteomes" id="UP000663877"/>
    </source>
</evidence>
<dbReference type="EMBL" id="CAJNOM010000040">
    <property type="protein sequence ID" value="CAF0890400.1"/>
    <property type="molecule type" value="Genomic_DNA"/>
</dbReference>
<dbReference type="GO" id="GO:0003677">
    <property type="term" value="F:DNA binding"/>
    <property type="evidence" value="ECO:0007669"/>
    <property type="project" value="UniProtKB-KW"/>
</dbReference>
<dbReference type="GO" id="GO:0000178">
    <property type="term" value="C:exosome (RNase complex)"/>
    <property type="evidence" value="ECO:0007669"/>
    <property type="project" value="TreeGrafter"/>
</dbReference>
<evidence type="ECO:0000256" key="5">
    <source>
        <dbReference type="ARBA" id="ARBA00022884"/>
    </source>
</evidence>
<evidence type="ECO:0000313" key="10">
    <source>
        <dbReference type="EMBL" id="CAF0890400.1"/>
    </source>
</evidence>
<sequence>MTTKSNRPDEELEADFNARATQLENSLNELESFLSHIDSVSYTTIHEGLTPLDQARFDLTATYTLNSLMWAYLRTRGIDPKQTQLKSELDRVKSYMDKLKSVVDRQSASRIDKQATTRLMRNALWQQAHSKNKTTNNDDQQTN</sequence>
<organism evidence="8 17">
    <name type="scientific">Adineta steineri</name>
    <dbReference type="NCBI Taxonomy" id="433720"/>
    <lineage>
        <taxon>Eukaryota</taxon>
        <taxon>Metazoa</taxon>
        <taxon>Spiralia</taxon>
        <taxon>Gnathifera</taxon>
        <taxon>Rotifera</taxon>
        <taxon>Eurotatoria</taxon>
        <taxon>Bdelloidea</taxon>
        <taxon>Adinetida</taxon>
        <taxon>Adinetidae</taxon>
        <taxon>Adineta</taxon>
    </lineage>
</organism>
<dbReference type="Proteomes" id="UP000663868">
    <property type="component" value="Unassembled WGS sequence"/>
</dbReference>
<keyword evidence="6 7" id="KW-0539">Nucleus</keyword>
<keyword evidence="4 7" id="KW-0698">rRNA processing</keyword>
<dbReference type="EMBL" id="CAJNOG010000099">
    <property type="protein sequence ID" value="CAF0939419.1"/>
    <property type="molecule type" value="Genomic_DNA"/>
</dbReference>
<name>A0A813MBW6_9BILA</name>
<keyword evidence="16" id="KW-1185">Reference proteome</keyword>
<keyword evidence="7" id="KW-0963">Cytoplasm</keyword>
<dbReference type="AlphaFoldDB" id="A0A813MBW6"/>
<dbReference type="Proteomes" id="UP000663877">
    <property type="component" value="Unassembled WGS sequence"/>
</dbReference>
<dbReference type="GO" id="GO:0010468">
    <property type="term" value="P:regulation of gene expression"/>
    <property type="evidence" value="ECO:0007669"/>
    <property type="project" value="TreeGrafter"/>
</dbReference>
<dbReference type="GO" id="GO:0005730">
    <property type="term" value="C:nucleolus"/>
    <property type="evidence" value="ECO:0007669"/>
    <property type="project" value="UniProtKB-SubCell"/>
</dbReference>
<dbReference type="EMBL" id="CAJNOM010001135">
    <property type="protein sequence ID" value="CAF1594167.1"/>
    <property type="molecule type" value="Genomic_DNA"/>
</dbReference>
<dbReference type="Proteomes" id="UP000663845">
    <property type="component" value="Unassembled WGS sequence"/>
</dbReference>
<dbReference type="GO" id="GO:0005737">
    <property type="term" value="C:cytoplasm"/>
    <property type="evidence" value="ECO:0007669"/>
    <property type="project" value="UniProtKB-SubCell"/>
</dbReference>
<dbReference type="PANTHER" id="PTHR15341:SF3">
    <property type="entry name" value="NUCLEAR NUCLEIC ACID-BINDING PROTEIN C1D"/>
    <property type="match status" value="1"/>
</dbReference>
<protein>
    <recommendedName>
        <fullName evidence="3 7">Nuclear nucleic acid-binding protein C1D</fullName>
    </recommendedName>
</protein>
<evidence type="ECO:0000256" key="4">
    <source>
        <dbReference type="ARBA" id="ARBA00022552"/>
    </source>
</evidence>
<comment type="subcellular location">
    <subcellularLocation>
        <location evidence="7">Cytoplasm</location>
    </subcellularLocation>
    <subcellularLocation>
        <location evidence="7">Nucleus</location>
        <location evidence="7">Nucleolus</location>
    </subcellularLocation>
    <subcellularLocation>
        <location evidence="1 7">Nucleus</location>
    </subcellularLocation>
</comment>
<keyword evidence="5 7" id="KW-0694">RNA-binding</keyword>
<dbReference type="InterPro" id="IPR007146">
    <property type="entry name" value="Sas10/Utp3/C1D"/>
</dbReference>
<dbReference type="PANTHER" id="PTHR15341">
    <property type="entry name" value="SUN-COR STEROID HORMONE RECEPTOR CO-REPRESSOR"/>
    <property type="match status" value="1"/>
</dbReference>
<dbReference type="EMBL" id="CAJNOI010000779">
    <property type="protein sequence ID" value="CAF1344009.1"/>
    <property type="molecule type" value="Genomic_DNA"/>
</dbReference>